<evidence type="ECO:0000256" key="2">
    <source>
        <dbReference type="ARBA" id="ARBA00022490"/>
    </source>
</evidence>
<comment type="caution">
    <text evidence="6">The sequence shown here is derived from an EMBL/GenBank/DDBJ whole genome shotgun (WGS) entry which is preliminary data.</text>
</comment>
<evidence type="ECO:0000313" key="6">
    <source>
        <dbReference type="EMBL" id="PZW33040.1"/>
    </source>
</evidence>
<gene>
    <name evidence="6" type="ORF">EI42_01590</name>
</gene>
<evidence type="ECO:0000259" key="5">
    <source>
        <dbReference type="PROSITE" id="PS51186"/>
    </source>
</evidence>
<dbReference type="PROSITE" id="PS51186">
    <property type="entry name" value="GNAT"/>
    <property type="match status" value="1"/>
</dbReference>
<reference evidence="6 7" key="1">
    <citation type="submission" date="2018-06" db="EMBL/GenBank/DDBJ databases">
        <title>Genomic Encyclopedia of Archaeal and Bacterial Type Strains, Phase II (KMG-II): from individual species to whole genera.</title>
        <authorList>
            <person name="Goeker M."/>
        </authorList>
    </citation>
    <scope>NUCLEOTIDE SEQUENCE [LARGE SCALE GENOMIC DNA]</scope>
    <source>
        <strain evidence="6 7">ATCC BAA-1881</strain>
    </source>
</reference>
<protein>
    <submittedName>
        <fullName evidence="6">Ribosomal-protein-alanine N-acetyltransferase</fullName>
    </submittedName>
</protein>
<dbReference type="NCBIfam" id="TIGR01575">
    <property type="entry name" value="rimI"/>
    <property type="match status" value="1"/>
</dbReference>
<keyword evidence="7" id="KW-1185">Reference proteome</keyword>
<sequence length="214" mass="25059">MRYVIDRMTMPDVPRVIEIERLAYPSTWPPSAYRKELQDNRWAHYIVLRDTQILTEMRLAGEQQEQEKPRKNRLFPLSLLTSRPSVSQLSPELASIVGFAGLWLMVDEAHVTTIAMHPDYRRRGLGELLLVSLIDIAYEIGARWVTLEVRVSNYPAQSLYRKYGFREAGVRHRYYSDNQEDALIMWTDEIHSPEYKQKYTALRTALMQKLEAQG</sequence>
<dbReference type="EMBL" id="QKUF01000003">
    <property type="protein sequence ID" value="PZW33040.1"/>
    <property type="molecule type" value="Genomic_DNA"/>
</dbReference>
<dbReference type="InterPro" id="IPR016181">
    <property type="entry name" value="Acyl_CoA_acyltransferase"/>
</dbReference>
<evidence type="ECO:0000256" key="3">
    <source>
        <dbReference type="ARBA" id="ARBA00022679"/>
    </source>
</evidence>
<dbReference type="CDD" id="cd04301">
    <property type="entry name" value="NAT_SF"/>
    <property type="match status" value="1"/>
</dbReference>
<accession>A0A326UAI4</accession>
<dbReference type="PANTHER" id="PTHR43420">
    <property type="entry name" value="ACETYLTRANSFERASE"/>
    <property type="match status" value="1"/>
</dbReference>
<dbReference type="Proteomes" id="UP000248806">
    <property type="component" value="Unassembled WGS sequence"/>
</dbReference>
<evidence type="ECO:0000313" key="7">
    <source>
        <dbReference type="Proteomes" id="UP000248806"/>
    </source>
</evidence>
<dbReference type="InterPro" id="IPR050680">
    <property type="entry name" value="YpeA/RimI_acetyltransf"/>
</dbReference>
<name>A0A326UAI4_THEHA</name>
<dbReference type="InterPro" id="IPR000182">
    <property type="entry name" value="GNAT_dom"/>
</dbReference>
<keyword evidence="2" id="KW-0963">Cytoplasm</keyword>
<proteinExistence type="inferred from homology"/>
<keyword evidence="4" id="KW-0012">Acyltransferase</keyword>
<dbReference type="PANTHER" id="PTHR43420:SF44">
    <property type="entry name" value="ACETYLTRANSFERASE YPEA"/>
    <property type="match status" value="1"/>
</dbReference>
<dbReference type="GO" id="GO:0008080">
    <property type="term" value="F:N-acetyltransferase activity"/>
    <property type="evidence" value="ECO:0007669"/>
    <property type="project" value="InterPro"/>
</dbReference>
<evidence type="ECO:0000256" key="4">
    <source>
        <dbReference type="ARBA" id="ARBA00023315"/>
    </source>
</evidence>
<organism evidence="6 7">
    <name type="scientific">Thermosporothrix hazakensis</name>
    <dbReference type="NCBI Taxonomy" id="644383"/>
    <lineage>
        <taxon>Bacteria</taxon>
        <taxon>Bacillati</taxon>
        <taxon>Chloroflexota</taxon>
        <taxon>Ktedonobacteria</taxon>
        <taxon>Ktedonobacterales</taxon>
        <taxon>Thermosporotrichaceae</taxon>
        <taxon>Thermosporothrix</taxon>
    </lineage>
</organism>
<dbReference type="SUPFAM" id="SSF55729">
    <property type="entry name" value="Acyl-CoA N-acyltransferases (Nat)"/>
    <property type="match status" value="1"/>
</dbReference>
<keyword evidence="3 6" id="KW-0808">Transferase</keyword>
<evidence type="ECO:0000256" key="1">
    <source>
        <dbReference type="ARBA" id="ARBA00005395"/>
    </source>
</evidence>
<dbReference type="AlphaFoldDB" id="A0A326UAI4"/>
<comment type="similarity">
    <text evidence="1">Belongs to the acetyltransferase family. RimI subfamily.</text>
</comment>
<dbReference type="InterPro" id="IPR006464">
    <property type="entry name" value="AcTrfase_RimI/Ard1"/>
</dbReference>
<dbReference type="Pfam" id="PF00583">
    <property type="entry name" value="Acetyltransf_1"/>
    <property type="match status" value="1"/>
</dbReference>
<dbReference type="RefSeq" id="WP_211326072.1">
    <property type="nucleotide sequence ID" value="NZ_BIFX01000001.1"/>
</dbReference>
<feature type="domain" description="N-acetyltransferase" evidence="5">
    <location>
        <begin position="3"/>
        <end position="190"/>
    </location>
</feature>
<dbReference type="Gene3D" id="3.40.630.30">
    <property type="match status" value="1"/>
</dbReference>